<organism evidence="2 3">
    <name type="scientific">Melanomma pulvis-pyrius CBS 109.77</name>
    <dbReference type="NCBI Taxonomy" id="1314802"/>
    <lineage>
        <taxon>Eukaryota</taxon>
        <taxon>Fungi</taxon>
        <taxon>Dikarya</taxon>
        <taxon>Ascomycota</taxon>
        <taxon>Pezizomycotina</taxon>
        <taxon>Dothideomycetes</taxon>
        <taxon>Pleosporomycetidae</taxon>
        <taxon>Pleosporales</taxon>
        <taxon>Melanommataceae</taxon>
        <taxon>Melanomma</taxon>
    </lineage>
</organism>
<feature type="region of interest" description="Disordered" evidence="1">
    <location>
        <begin position="62"/>
        <end position="84"/>
    </location>
</feature>
<sequence length="205" mass="22478">MLSHTRSNPLQQAAEQSIRKQLQCLCATWTAVSCGSWLCLCTKPHPSVPIATNSLVRPQQHVRREGSRAANSTHDIAGAGSMKALPQRRAAIRLRTYHIGGGDRTATSSWAGPVSSRIVWACPIWRHLHQAPRRGLLRIVPVVSPAPPPAPPPAPRVSVAHEHRRMEDGVRYRSPDQTLEPHPEHQAGHGQLPQSCNRAGPHEEA</sequence>
<dbReference type="Proteomes" id="UP000799757">
    <property type="component" value="Unassembled WGS sequence"/>
</dbReference>
<feature type="compositionally biased region" description="Basic and acidic residues" evidence="1">
    <location>
        <begin position="159"/>
        <end position="187"/>
    </location>
</feature>
<name>A0A6A6XU91_9PLEO</name>
<evidence type="ECO:0000256" key="1">
    <source>
        <dbReference type="SAM" id="MobiDB-lite"/>
    </source>
</evidence>
<protein>
    <submittedName>
        <fullName evidence="2">Uncharacterized protein</fullName>
    </submittedName>
</protein>
<dbReference type="EMBL" id="MU001758">
    <property type="protein sequence ID" value="KAF2799818.1"/>
    <property type="molecule type" value="Genomic_DNA"/>
</dbReference>
<proteinExistence type="predicted"/>
<keyword evidence="3" id="KW-1185">Reference proteome</keyword>
<gene>
    <name evidence="2" type="ORF">K505DRAFT_47443</name>
</gene>
<reference evidence="2" key="1">
    <citation type="journal article" date="2020" name="Stud. Mycol.">
        <title>101 Dothideomycetes genomes: a test case for predicting lifestyles and emergence of pathogens.</title>
        <authorList>
            <person name="Haridas S."/>
            <person name="Albert R."/>
            <person name="Binder M."/>
            <person name="Bloem J."/>
            <person name="Labutti K."/>
            <person name="Salamov A."/>
            <person name="Andreopoulos B."/>
            <person name="Baker S."/>
            <person name="Barry K."/>
            <person name="Bills G."/>
            <person name="Bluhm B."/>
            <person name="Cannon C."/>
            <person name="Castanera R."/>
            <person name="Culley D."/>
            <person name="Daum C."/>
            <person name="Ezra D."/>
            <person name="Gonzalez J."/>
            <person name="Henrissat B."/>
            <person name="Kuo A."/>
            <person name="Liang C."/>
            <person name="Lipzen A."/>
            <person name="Lutzoni F."/>
            <person name="Magnuson J."/>
            <person name="Mondo S."/>
            <person name="Nolan M."/>
            <person name="Ohm R."/>
            <person name="Pangilinan J."/>
            <person name="Park H.-J."/>
            <person name="Ramirez L."/>
            <person name="Alfaro M."/>
            <person name="Sun H."/>
            <person name="Tritt A."/>
            <person name="Yoshinaga Y."/>
            <person name="Zwiers L.-H."/>
            <person name="Turgeon B."/>
            <person name="Goodwin S."/>
            <person name="Spatafora J."/>
            <person name="Crous P."/>
            <person name="Grigoriev I."/>
        </authorList>
    </citation>
    <scope>NUCLEOTIDE SEQUENCE</scope>
    <source>
        <strain evidence="2">CBS 109.77</strain>
    </source>
</reference>
<evidence type="ECO:0000313" key="3">
    <source>
        <dbReference type="Proteomes" id="UP000799757"/>
    </source>
</evidence>
<accession>A0A6A6XU91</accession>
<dbReference type="PROSITE" id="PS51257">
    <property type="entry name" value="PROKAR_LIPOPROTEIN"/>
    <property type="match status" value="1"/>
</dbReference>
<feature type="compositionally biased region" description="Pro residues" evidence="1">
    <location>
        <begin position="145"/>
        <end position="155"/>
    </location>
</feature>
<evidence type="ECO:0000313" key="2">
    <source>
        <dbReference type="EMBL" id="KAF2799818.1"/>
    </source>
</evidence>
<dbReference type="AlphaFoldDB" id="A0A6A6XU91"/>
<feature type="region of interest" description="Disordered" evidence="1">
    <location>
        <begin position="145"/>
        <end position="205"/>
    </location>
</feature>